<accession>A0A9W6VNC8</accession>
<evidence type="ECO:0008006" key="4">
    <source>
        <dbReference type="Google" id="ProtNLM"/>
    </source>
</evidence>
<sequence>MSSTGTTTRRNGVAYAVIGVFVAICAAGWAIIMAHTEGTPGITPQIVSWQAADRSVRVHYQISKSKGDNVRCALIAYDTAHAEVGRMEVTVPTGTGDVDRRQQLPTRSRATAVDVQGCRTG</sequence>
<dbReference type="AlphaFoldDB" id="A0A9W6VNC8"/>
<keyword evidence="1" id="KW-0812">Transmembrane</keyword>
<evidence type="ECO:0000256" key="1">
    <source>
        <dbReference type="SAM" id="Phobius"/>
    </source>
</evidence>
<gene>
    <name evidence="2" type="ORF">Airi01_016090</name>
</gene>
<protein>
    <recommendedName>
        <fullName evidence="4">DUF4307 domain-containing protein</fullName>
    </recommendedName>
</protein>
<dbReference type="Pfam" id="PF14155">
    <property type="entry name" value="DUF4307"/>
    <property type="match status" value="1"/>
</dbReference>
<keyword evidence="1" id="KW-1133">Transmembrane helix</keyword>
<dbReference type="RefSeq" id="WP_285618620.1">
    <property type="nucleotide sequence ID" value="NZ_BSTJ01000001.1"/>
</dbReference>
<dbReference type="EMBL" id="BSTJ01000001">
    <property type="protein sequence ID" value="GLY73342.1"/>
    <property type="molecule type" value="Genomic_DNA"/>
</dbReference>
<dbReference type="Proteomes" id="UP001165135">
    <property type="component" value="Unassembled WGS sequence"/>
</dbReference>
<evidence type="ECO:0000313" key="2">
    <source>
        <dbReference type="EMBL" id="GLY73342.1"/>
    </source>
</evidence>
<feature type="transmembrane region" description="Helical" evidence="1">
    <location>
        <begin position="12"/>
        <end position="32"/>
    </location>
</feature>
<comment type="caution">
    <text evidence="2">The sequence shown here is derived from an EMBL/GenBank/DDBJ whole genome shotgun (WGS) entry which is preliminary data.</text>
</comment>
<proteinExistence type="predicted"/>
<name>A0A9W6VNC8_9ACTN</name>
<dbReference type="InterPro" id="IPR025443">
    <property type="entry name" value="DUF4307"/>
</dbReference>
<evidence type="ECO:0000313" key="3">
    <source>
        <dbReference type="Proteomes" id="UP001165135"/>
    </source>
</evidence>
<keyword evidence="1" id="KW-0472">Membrane</keyword>
<reference evidence="2" key="1">
    <citation type="submission" date="2023-03" db="EMBL/GenBank/DDBJ databases">
        <title>Actinoallomurus iriomotensis NBRC 103681.</title>
        <authorList>
            <person name="Ichikawa N."/>
            <person name="Sato H."/>
            <person name="Tonouchi N."/>
        </authorList>
    </citation>
    <scope>NUCLEOTIDE SEQUENCE</scope>
    <source>
        <strain evidence="2">NBRC 103681</strain>
    </source>
</reference>
<organism evidence="2 3">
    <name type="scientific">Actinoallomurus iriomotensis</name>
    <dbReference type="NCBI Taxonomy" id="478107"/>
    <lineage>
        <taxon>Bacteria</taxon>
        <taxon>Bacillati</taxon>
        <taxon>Actinomycetota</taxon>
        <taxon>Actinomycetes</taxon>
        <taxon>Streptosporangiales</taxon>
        <taxon>Thermomonosporaceae</taxon>
        <taxon>Actinoallomurus</taxon>
    </lineage>
</organism>